<protein>
    <submittedName>
        <fullName evidence="1">Uncharacterized protein</fullName>
    </submittedName>
</protein>
<reference evidence="1 2" key="1">
    <citation type="submission" date="2021-05" db="EMBL/GenBank/DDBJ databases">
        <title>Genome Assembly of Synthetic Allotetraploid Brassica napus Reveals Homoeologous Exchanges between Subgenomes.</title>
        <authorList>
            <person name="Davis J.T."/>
        </authorList>
    </citation>
    <scope>NUCLEOTIDE SEQUENCE [LARGE SCALE GENOMIC DNA]</scope>
    <source>
        <strain evidence="2">cv. Da-Ae</strain>
        <tissue evidence="1">Seedling</tissue>
    </source>
</reference>
<comment type="caution">
    <text evidence="1">The sequence shown here is derived from an EMBL/GenBank/DDBJ whole genome shotgun (WGS) entry which is preliminary data.</text>
</comment>
<gene>
    <name evidence="1" type="ORF">HID58_051902</name>
</gene>
<evidence type="ECO:0000313" key="1">
    <source>
        <dbReference type="EMBL" id="KAH0889473.1"/>
    </source>
</evidence>
<sequence length="40" mass="4494">MDLKSHDVIYAEEEATVLATTHFLKISRYINGKASVSLNQ</sequence>
<accession>A0ABQ8AAF4</accession>
<proteinExistence type="predicted"/>
<keyword evidence="2" id="KW-1185">Reference proteome</keyword>
<dbReference type="Proteomes" id="UP000824890">
    <property type="component" value="Unassembled WGS sequence"/>
</dbReference>
<evidence type="ECO:0000313" key="2">
    <source>
        <dbReference type="Proteomes" id="UP000824890"/>
    </source>
</evidence>
<dbReference type="EMBL" id="JAGKQM010000013">
    <property type="protein sequence ID" value="KAH0889473.1"/>
    <property type="molecule type" value="Genomic_DNA"/>
</dbReference>
<organism evidence="1 2">
    <name type="scientific">Brassica napus</name>
    <name type="common">Rape</name>
    <dbReference type="NCBI Taxonomy" id="3708"/>
    <lineage>
        <taxon>Eukaryota</taxon>
        <taxon>Viridiplantae</taxon>
        <taxon>Streptophyta</taxon>
        <taxon>Embryophyta</taxon>
        <taxon>Tracheophyta</taxon>
        <taxon>Spermatophyta</taxon>
        <taxon>Magnoliopsida</taxon>
        <taxon>eudicotyledons</taxon>
        <taxon>Gunneridae</taxon>
        <taxon>Pentapetalae</taxon>
        <taxon>rosids</taxon>
        <taxon>malvids</taxon>
        <taxon>Brassicales</taxon>
        <taxon>Brassicaceae</taxon>
        <taxon>Brassiceae</taxon>
        <taxon>Brassica</taxon>
    </lineage>
</organism>
<name>A0ABQ8AAF4_BRANA</name>